<keyword evidence="1" id="KW-1133">Transmembrane helix</keyword>
<feature type="transmembrane region" description="Helical" evidence="1">
    <location>
        <begin position="63"/>
        <end position="83"/>
    </location>
</feature>
<dbReference type="EMBL" id="CP062983">
    <property type="protein sequence ID" value="QPC84688.1"/>
    <property type="molecule type" value="Genomic_DNA"/>
</dbReference>
<proteinExistence type="predicted"/>
<keyword evidence="1" id="KW-0812">Transmembrane</keyword>
<evidence type="ECO:0000313" key="3">
    <source>
        <dbReference type="Proteomes" id="UP000594468"/>
    </source>
</evidence>
<reference evidence="2 3" key="1">
    <citation type="submission" date="2020-02" db="EMBL/GenBank/DDBJ databases">
        <authorList>
            <person name="Zheng R.K."/>
            <person name="Sun C.M."/>
        </authorList>
    </citation>
    <scope>NUCLEOTIDE SEQUENCE [LARGE SCALE GENOMIC DNA]</scope>
    <source>
        <strain evidence="3">rifampicinis</strain>
    </source>
</reference>
<evidence type="ECO:0000313" key="2">
    <source>
        <dbReference type="EMBL" id="QPC84688.1"/>
    </source>
</evidence>
<protein>
    <recommendedName>
        <fullName evidence="4">PH domain-containing protein</fullName>
    </recommendedName>
</protein>
<dbReference type="Proteomes" id="UP000594468">
    <property type="component" value="Chromosome"/>
</dbReference>
<accession>A0A7S8IH03</accession>
<sequence>MKPKRKNSAIFDAYLMDDENILWMDQPSSRKLLSPNDIFLIPFSLMWGGFAIFWTLSAASSGAPFFFVLWGVPFVVVGQYFIWGRFVYKYFRREQTFYAITSRRVLILSTLFNRSLTTYQLHQVTALNWQGNNLLFDKRNPLVYSNRNNFALWNGETLPGFYGLNDVETPYRILQNLLGEQDDGAPRKSKRAS</sequence>
<keyword evidence="3" id="KW-1185">Reference proteome</keyword>
<evidence type="ECO:0008006" key="4">
    <source>
        <dbReference type="Google" id="ProtNLM"/>
    </source>
</evidence>
<evidence type="ECO:0000256" key="1">
    <source>
        <dbReference type="SAM" id="Phobius"/>
    </source>
</evidence>
<gene>
    <name evidence="2" type="ORF">G4Y79_10015</name>
</gene>
<dbReference type="AlphaFoldDB" id="A0A7S8IH03"/>
<keyword evidence="1" id="KW-0472">Membrane</keyword>
<name>A0A7S8IH03_9CHLR</name>
<feature type="transmembrane region" description="Helical" evidence="1">
    <location>
        <begin position="38"/>
        <end position="57"/>
    </location>
</feature>
<organism evidence="2 3">
    <name type="scientific">Phototrophicus methaneseepsis</name>
    <dbReference type="NCBI Taxonomy" id="2710758"/>
    <lineage>
        <taxon>Bacteria</taxon>
        <taxon>Bacillati</taxon>
        <taxon>Chloroflexota</taxon>
        <taxon>Candidatus Thermofontia</taxon>
        <taxon>Phototrophicales</taxon>
        <taxon>Phototrophicaceae</taxon>
        <taxon>Phototrophicus</taxon>
    </lineage>
</organism>
<dbReference type="KEGG" id="pmet:G4Y79_10015"/>
<dbReference type="RefSeq" id="WP_195172751.1">
    <property type="nucleotide sequence ID" value="NZ_CP062983.1"/>
</dbReference>